<dbReference type="PANTHER" id="PTHR24221:SF654">
    <property type="entry name" value="ATP-BINDING CASSETTE SUB-FAMILY B MEMBER 6"/>
    <property type="match status" value="1"/>
</dbReference>
<dbReference type="InterPro" id="IPR011527">
    <property type="entry name" value="ABC1_TM_dom"/>
</dbReference>
<dbReference type="InterPro" id="IPR017871">
    <property type="entry name" value="ABC_transporter-like_CS"/>
</dbReference>
<dbReference type="SUPFAM" id="SSF52540">
    <property type="entry name" value="P-loop containing nucleoside triphosphate hydrolases"/>
    <property type="match status" value="1"/>
</dbReference>
<evidence type="ECO:0000259" key="8">
    <source>
        <dbReference type="PROSITE" id="PS50893"/>
    </source>
</evidence>
<evidence type="ECO:0000256" key="5">
    <source>
        <dbReference type="ARBA" id="ARBA00022989"/>
    </source>
</evidence>
<dbReference type="EMBL" id="JAENIK010000004">
    <property type="protein sequence ID" value="MBK1814441.1"/>
    <property type="molecule type" value="Genomic_DNA"/>
</dbReference>
<feature type="transmembrane region" description="Helical" evidence="7">
    <location>
        <begin position="21"/>
        <end position="39"/>
    </location>
</feature>
<evidence type="ECO:0000259" key="9">
    <source>
        <dbReference type="PROSITE" id="PS50929"/>
    </source>
</evidence>
<feature type="domain" description="ABC transporter" evidence="8">
    <location>
        <begin position="359"/>
        <end position="592"/>
    </location>
</feature>
<evidence type="ECO:0000313" key="10">
    <source>
        <dbReference type="EMBL" id="MBK1814441.1"/>
    </source>
</evidence>
<proteinExistence type="predicted"/>
<dbReference type="SUPFAM" id="SSF90123">
    <property type="entry name" value="ABC transporter transmembrane region"/>
    <property type="match status" value="1"/>
</dbReference>
<dbReference type="SMART" id="SM00382">
    <property type="entry name" value="AAA"/>
    <property type="match status" value="1"/>
</dbReference>
<dbReference type="InterPro" id="IPR036640">
    <property type="entry name" value="ABC1_TM_sf"/>
</dbReference>
<reference evidence="10" key="1">
    <citation type="submission" date="2021-01" db="EMBL/GenBank/DDBJ databases">
        <title>Modified the classification status of verrucomicrobia.</title>
        <authorList>
            <person name="Feng X."/>
        </authorList>
    </citation>
    <scope>NUCLEOTIDE SEQUENCE</scope>
    <source>
        <strain evidence="10">JCM 18052</strain>
    </source>
</reference>
<keyword evidence="4 10" id="KW-0067">ATP-binding</keyword>
<dbReference type="CDD" id="cd18552">
    <property type="entry name" value="ABC_6TM_MsbA_like"/>
    <property type="match status" value="1"/>
</dbReference>
<dbReference type="PROSITE" id="PS00211">
    <property type="entry name" value="ABC_TRANSPORTER_1"/>
    <property type="match status" value="1"/>
</dbReference>
<dbReference type="GO" id="GO:0005524">
    <property type="term" value="F:ATP binding"/>
    <property type="evidence" value="ECO:0007669"/>
    <property type="project" value="UniProtKB-KW"/>
</dbReference>
<dbReference type="GO" id="GO:0140359">
    <property type="term" value="F:ABC-type transporter activity"/>
    <property type="evidence" value="ECO:0007669"/>
    <property type="project" value="InterPro"/>
</dbReference>
<organism evidence="10 11">
    <name type="scientific">Luteolibacter yonseiensis</name>
    <dbReference type="NCBI Taxonomy" id="1144680"/>
    <lineage>
        <taxon>Bacteria</taxon>
        <taxon>Pseudomonadati</taxon>
        <taxon>Verrucomicrobiota</taxon>
        <taxon>Verrucomicrobiia</taxon>
        <taxon>Verrucomicrobiales</taxon>
        <taxon>Verrucomicrobiaceae</taxon>
        <taxon>Luteolibacter</taxon>
    </lineage>
</organism>
<dbReference type="Gene3D" id="3.40.50.300">
    <property type="entry name" value="P-loop containing nucleotide triphosphate hydrolases"/>
    <property type="match status" value="1"/>
</dbReference>
<evidence type="ECO:0000313" key="11">
    <source>
        <dbReference type="Proteomes" id="UP000600139"/>
    </source>
</evidence>
<dbReference type="InterPro" id="IPR003439">
    <property type="entry name" value="ABC_transporter-like_ATP-bd"/>
</dbReference>
<feature type="transmembrane region" description="Helical" evidence="7">
    <location>
        <begin position="184"/>
        <end position="204"/>
    </location>
</feature>
<dbReference type="Gene3D" id="1.20.1560.10">
    <property type="entry name" value="ABC transporter type 1, transmembrane domain"/>
    <property type="match status" value="1"/>
</dbReference>
<dbReference type="GO" id="GO:0005886">
    <property type="term" value="C:plasma membrane"/>
    <property type="evidence" value="ECO:0007669"/>
    <property type="project" value="UniProtKB-SubCell"/>
</dbReference>
<dbReference type="Proteomes" id="UP000600139">
    <property type="component" value="Unassembled WGS sequence"/>
</dbReference>
<feature type="transmembrane region" description="Helical" evidence="7">
    <location>
        <begin position="77"/>
        <end position="95"/>
    </location>
</feature>
<feature type="domain" description="ABC transmembrane type-1" evidence="9">
    <location>
        <begin position="29"/>
        <end position="325"/>
    </location>
</feature>
<accession>A0A934R160</accession>
<sequence>MNRFRPYYKYLLTVRWQFGMGVLAGLVYAVASGAGLPLMTKVVFPMLFPDHNAKAQKWWVVMIQEKLHLMEIAPNQLLIITCLWIPVIFAIRALAGYANSILIQYSGLRVVEAIRTDLFTKLQYLPLSFFKKNKSGDLLARLMSDTEVLRQVIVQNSSDLIKQPATLLSALGFLGYLAMENRSIFVALIALVTVPVCVMVIRIAGKRLIVRARSLQQRGGDLTAALSESLQSPLEIRAYNLEGRQVGMFRGRVREMLRLTMKVARYRQAISPTIEVVAACGFAAALYFGANNGMRLDDFITLGMALYMSYEPIKKLGMVHSQLKQGAAAAERIEFILHEPEGLLDPVKPEAYTPPSKSIRFDNLSFAYGEEPVLKDLNLEIPIGQVVALVGPSGAGKSTFAHLIPRFYDPQSGSIRFDGTDIRGFAKKDLRNSIAVVPQMPSLFLGSIAENIRIGRERASDEEVREAARRANAHDFISSLPEGYETQVGERGDLLSGGQRQRIAIARAFLKDAPILILDEATSALDSESEGMVQQALAALVRGRTTFIIAHRYSTITIADRILVFQQGRIVGDGNHETLRETDPIYQSMIGSQFLGAGV</sequence>
<evidence type="ECO:0000256" key="4">
    <source>
        <dbReference type="ARBA" id="ARBA00022840"/>
    </source>
</evidence>
<keyword evidence="6 7" id="KW-0472">Membrane</keyword>
<dbReference type="GO" id="GO:0016887">
    <property type="term" value="F:ATP hydrolysis activity"/>
    <property type="evidence" value="ECO:0007669"/>
    <property type="project" value="InterPro"/>
</dbReference>
<gene>
    <name evidence="10" type="ORF">JIN84_02375</name>
</gene>
<evidence type="ECO:0000256" key="7">
    <source>
        <dbReference type="SAM" id="Phobius"/>
    </source>
</evidence>
<name>A0A934R160_9BACT</name>
<keyword evidence="2 7" id="KW-0812">Transmembrane</keyword>
<dbReference type="RefSeq" id="WP_200349407.1">
    <property type="nucleotide sequence ID" value="NZ_BAABHZ010000010.1"/>
</dbReference>
<dbReference type="PROSITE" id="PS50893">
    <property type="entry name" value="ABC_TRANSPORTER_2"/>
    <property type="match status" value="1"/>
</dbReference>
<keyword evidence="3" id="KW-0547">Nucleotide-binding</keyword>
<dbReference type="PROSITE" id="PS50929">
    <property type="entry name" value="ABC_TM1F"/>
    <property type="match status" value="1"/>
</dbReference>
<dbReference type="InterPro" id="IPR039421">
    <property type="entry name" value="Type_1_exporter"/>
</dbReference>
<evidence type="ECO:0000256" key="3">
    <source>
        <dbReference type="ARBA" id="ARBA00022741"/>
    </source>
</evidence>
<dbReference type="FunFam" id="3.40.50.300:FF:000218">
    <property type="entry name" value="Multidrug ABC transporter ATP-binding protein"/>
    <property type="match status" value="1"/>
</dbReference>
<evidence type="ECO:0000256" key="1">
    <source>
        <dbReference type="ARBA" id="ARBA00004651"/>
    </source>
</evidence>
<dbReference type="Pfam" id="PF00005">
    <property type="entry name" value="ABC_tran"/>
    <property type="match status" value="1"/>
</dbReference>
<protein>
    <submittedName>
        <fullName evidence="10">ABC transporter ATP-binding protein</fullName>
    </submittedName>
</protein>
<dbReference type="InterPro" id="IPR003593">
    <property type="entry name" value="AAA+_ATPase"/>
</dbReference>
<dbReference type="InterPro" id="IPR027417">
    <property type="entry name" value="P-loop_NTPase"/>
</dbReference>
<keyword evidence="11" id="KW-1185">Reference proteome</keyword>
<dbReference type="AlphaFoldDB" id="A0A934R160"/>
<dbReference type="GO" id="GO:0034040">
    <property type="term" value="F:ATPase-coupled lipid transmembrane transporter activity"/>
    <property type="evidence" value="ECO:0007669"/>
    <property type="project" value="TreeGrafter"/>
</dbReference>
<comment type="subcellular location">
    <subcellularLocation>
        <location evidence="1">Cell membrane</location>
        <topology evidence="1">Multi-pass membrane protein</topology>
    </subcellularLocation>
</comment>
<keyword evidence="5 7" id="KW-1133">Transmembrane helix</keyword>
<comment type="caution">
    <text evidence="10">The sequence shown here is derived from an EMBL/GenBank/DDBJ whole genome shotgun (WGS) entry which is preliminary data.</text>
</comment>
<evidence type="ECO:0000256" key="2">
    <source>
        <dbReference type="ARBA" id="ARBA00022692"/>
    </source>
</evidence>
<dbReference type="Pfam" id="PF00664">
    <property type="entry name" value="ABC_membrane"/>
    <property type="match status" value="1"/>
</dbReference>
<dbReference type="PANTHER" id="PTHR24221">
    <property type="entry name" value="ATP-BINDING CASSETTE SUB-FAMILY B"/>
    <property type="match status" value="1"/>
</dbReference>
<evidence type="ECO:0000256" key="6">
    <source>
        <dbReference type="ARBA" id="ARBA00023136"/>
    </source>
</evidence>